<sequence length="353" mass="38237">MSVPIYQLLVLPPGGTGRDRVLEDITDLISERLISLSIQDEAGQESDSLSLVLDDRDQQLPIPRDGTILIPRLGYRGQSLVEMGRFLVAEKSIRGPRRQLSISCTSATDEDGDAPGERLLLKDARSQSWHRTTLGEIVDTIAERHGLTAVADPDLAGQVIEHVDQTDESDQAFLTRLADLYGAVIKPADGRLTLMIRGAAQIGPVVHLSASDLTSWSARFQDRPRYSRVRVHYSNRIAGGEGFTTVHSPEQGFAEFVLPELFPTLADAEAAGRAKLRSLNTSQLRVTLKGPGHPHLAAEGTVRLSGVHRLIDGEPLSIRSVRHQLGSSGYTTSIECGSRAEDTGAEEGVEGAT</sequence>
<dbReference type="EMBL" id="SRMN01000001">
    <property type="protein sequence ID" value="TGH28141.1"/>
    <property type="molecule type" value="Genomic_DNA"/>
</dbReference>
<proteinExistence type="predicted"/>
<dbReference type="Proteomes" id="UP000315454">
    <property type="component" value="Unassembled WGS sequence"/>
</dbReference>
<dbReference type="AlphaFoldDB" id="A0A524RW11"/>
<evidence type="ECO:0008006" key="4">
    <source>
        <dbReference type="Google" id="ProtNLM"/>
    </source>
</evidence>
<gene>
    <name evidence="2" type="ORF">ERJ68_00035</name>
</gene>
<comment type="caution">
    <text evidence="2">The sequence shown here is derived from an EMBL/GenBank/DDBJ whole genome shotgun (WGS) entry which is preliminary data.</text>
</comment>
<dbReference type="Pfam" id="PF05954">
    <property type="entry name" value="Phage_GPD"/>
    <property type="match status" value="1"/>
</dbReference>
<organism evidence="2 3">
    <name type="scientific">Aphanocapsa feldmannii 277cI</name>
    <dbReference type="NCBI Taxonomy" id="2507554"/>
    <lineage>
        <taxon>Bacteria</taxon>
        <taxon>Bacillati</taxon>
        <taxon>Cyanobacteriota</taxon>
        <taxon>Cyanophyceae</taxon>
        <taxon>Oscillatoriophycideae</taxon>
        <taxon>Chroococcales</taxon>
        <taxon>Microcystaceae</taxon>
        <taxon>Aphanocapsa</taxon>
    </lineage>
</organism>
<evidence type="ECO:0000313" key="3">
    <source>
        <dbReference type="Proteomes" id="UP000315454"/>
    </source>
</evidence>
<dbReference type="SUPFAM" id="SSF69279">
    <property type="entry name" value="Phage tail proteins"/>
    <property type="match status" value="1"/>
</dbReference>
<name>A0A524RW11_9CHRO</name>
<evidence type="ECO:0000256" key="1">
    <source>
        <dbReference type="SAM" id="MobiDB-lite"/>
    </source>
</evidence>
<feature type="compositionally biased region" description="Acidic residues" evidence="1">
    <location>
        <begin position="343"/>
        <end position="353"/>
    </location>
</feature>
<reference evidence="2 3" key="1">
    <citation type="journal article" date="2019" name="mSystems">
        <title>Life at home and on the roam: Genomic adaptions reflect the dual lifestyle of an intracellular, facultative symbiont.</title>
        <authorList>
            <person name="Burgsdorf I."/>
        </authorList>
    </citation>
    <scope>NUCLEOTIDE SEQUENCE [LARGE SCALE GENOMIC DNA]</scope>
    <source>
        <strain evidence="2">277cI</strain>
    </source>
</reference>
<evidence type="ECO:0000313" key="2">
    <source>
        <dbReference type="EMBL" id="TGH28141.1"/>
    </source>
</evidence>
<protein>
    <recommendedName>
        <fullName evidence="4">Phage late control D family protein</fullName>
    </recommendedName>
</protein>
<feature type="region of interest" description="Disordered" evidence="1">
    <location>
        <begin position="332"/>
        <end position="353"/>
    </location>
</feature>
<accession>A0A524RW11</accession>